<accession>A0A4R9FPK3</accession>
<dbReference type="NCBIfam" id="NF047511">
    <property type="entry name" value="LIC_11959_fam"/>
    <property type="match status" value="1"/>
</dbReference>
<keyword evidence="2" id="KW-1185">Reference proteome</keyword>
<name>A0A4R9FPK3_9LEPT</name>
<organism evidence="1 2">
    <name type="scientific">Leptospira semungkisensis</name>
    <dbReference type="NCBI Taxonomy" id="2484985"/>
    <lineage>
        <taxon>Bacteria</taxon>
        <taxon>Pseudomonadati</taxon>
        <taxon>Spirochaetota</taxon>
        <taxon>Spirochaetia</taxon>
        <taxon>Leptospirales</taxon>
        <taxon>Leptospiraceae</taxon>
        <taxon>Leptospira</taxon>
    </lineage>
</organism>
<comment type="caution">
    <text evidence="1">The sequence shown here is derived from an EMBL/GenBank/DDBJ whole genome shotgun (WGS) entry which is preliminary data.</text>
</comment>
<dbReference type="EMBL" id="RQEP01000018">
    <property type="protein sequence ID" value="TGK00686.1"/>
    <property type="molecule type" value="Genomic_DNA"/>
</dbReference>
<protein>
    <submittedName>
        <fullName evidence="1">Uncharacterized protein</fullName>
    </submittedName>
</protein>
<dbReference type="AlphaFoldDB" id="A0A4R9FPK3"/>
<dbReference type="OrthoDB" id="336562at2"/>
<sequence>MVRFSVLTFGLTWISLSTFSIANILAEPAGNTYRGTIPLQEPRALDIKDKLSDSSPDFPVDLKLFFQGLQGNYAVFYDWNGHTVYYKYRDNKFDRRLRKYVSRLAGGAPYEVSGEYQGVIVFENKTISRFKKKGEDTIADRKEKQSIPVFQLTKYRELILEEIIF</sequence>
<dbReference type="RefSeq" id="WP_135588349.1">
    <property type="nucleotide sequence ID" value="NZ_RQEP01000018.1"/>
</dbReference>
<evidence type="ECO:0000313" key="2">
    <source>
        <dbReference type="Proteomes" id="UP000297453"/>
    </source>
</evidence>
<gene>
    <name evidence="1" type="ORF">EHO59_12120</name>
</gene>
<dbReference type="Proteomes" id="UP000297453">
    <property type="component" value="Unassembled WGS sequence"/>
</dbReference>
<evidence type="ECO:0000313" key="1">
    <source>
        <dbReference type="EMBL" id="TGK00686.1"/>
    </source>
</evidence>
<proteinExistence type="predicted"/>
<reference evidence="1" key="1">
    <citation type="journal article" date="2019" name="PLoS Negl. Trop. Dis.">
        <title>Revisiting the worldwide diversity of Leptospira species in the environment.</title>
        <authorList>
            <person name="Vincent A.T."/>
            <person name="Schiettekatte O."/>
            <person name="Bourhy P."/>
            <person name="Veyrier F.J."/>
            <person name="Picardeau M."/>
        </authorList>
    </citation>
    <scope>NUCLEOTIDE SEQUENCE [LARGE SCALE GENOMIC DNA]</scope>
    <source>
        <strain evidence="1">SSS9</strain>
    </source>
</reference>